<dbReference type="OrthoDB" id="2361087at2"/>
<evidence type="ECO:0000259" key="1">
    <source>
        <dbReference type="Pfam" id="PF01521"/>
    </source>
</evidence>
<dbReference type="Proteomes" id="UP000198935">
    <property type="component" value="Unassembled WGS sequence"/>
</dbReference>
<evidence type="ECO:0000313" key="3">
    <source>
        <dbReference type="Proteomes" id="UP000198935"/>
    </source>
</evidence>
<dbReference type="Pfam" id="PF01521">
    <property type="entry name" value="Fe-S_biosyn"/>
    <property type="match status" value="1"/>
</dbReference>
<gene>
    <name evidence="2" type="ORF">SAMN05421736_102208</name>
</gene>
<organism evidence="2 3">
    <name type="scientific">Evansella caseinilytica</name>
    <dbReference type="NCBI Taxonomy" id="1503961"/>
    <lineage>
        <taxon>Bacteria</taxon>
        <taxon>Bacillati</taxon>
        <taxon>Bacillota</taxon>
        <taxon>Bacilli</taxon>
        <taxon>Bacillales</taxon>
        <taxon>Bacillaceae</taxon>
        <taxon>Evansella</taxon>
    </lineage>
</organism>
<dbReference type="InterPro" id="IPR035903">
    <property type="entry name" value="HesB-like_dom_sf"/>
</dbReference>
<sequence length="119" mass="13625">MKIAVTEAAYKALVKQSPTLVNHYLMIQYDIDGCGCVVSGVTKLVEKDMLLSTDILASTNINLQVAYEKQYDWVYDEEMMIDFLPSTNTFQLKSSNQIINPRMRFFPMTQKPEACCRVK</sequence>
<dbReference type="AlphaFoldDB" id="A0A1H3KPX1"/>
<protein>
    <submittedName>
        <fullName evidence="2">Uncharacterized protein YqkB</fullName>
    </submittedName>
</protein>
<accession>A0A1H3KPX1</accession>
<name>A0A1H3KPX1_9BACI</name>
<feature type="domain" description="Core" evidence="1">
    <location>
        <begin position="1"/>
        <end position="104"/>
    </location>
</feature>
<dbReference type="EMBL" id="FNPI01000002">
    <property type="protein sequence ID" value="SDY53714.1"/>
    <property type="molecule type" value="Genomic_DNA"/>
</dbReference>
<reference evidence="3" key="1">
    <citation type="submission" date="2016-10" db="EMBL/GenBank/DDBJ databases">
        <authorList>
            <person name="Varghese N."/>
            <person name="Submissions S."/>
        </authorList>
    </citation>
    <scope>NUCLEOTIDE SEQUENCE [LARGE SCALE GENOMIC DNA]</scope>
    <source>
        <strain evidence="3">SP</strain>
    </source>
</reference>
<keyword evidence="3" id="KW-1185">Reference proteome</keyword>
<dbReference type="SUPFAM" id="SSF89360">
    <property type="entry name" value="HesB-like domain"/>
    <property type="match status" value="1"/>
</dbReference>
<dbReference type="Gene3D" id="2.60.300.12">
    <property type="entry name" value="HesB-like domain"/>
    <property type="match status" value="1"/>
</dbReference>
<evidence type="ECO:0000313" key="2">
    <source>
        <dbReference type="EMBL" id="SDY53714.1"/>
    </source>
</evidence>
<proteinExistence type="predicted"/>
<dbReference type="InterPro" id="IPR000361">
    <property type="entry name" value="ATAP_core_dom"/>
</dbReference>